<reference evidence="1" key="1">
    <citation type="submission" date="2021-01" db="EMBL/GenBank/DDBJ databases">
        <authorList>
            <person name="Corre E."/>
            <person name="Pelletier E."/>
            <person name="Niang G."/>
            <person name="Scheremetjew M."/>
            <person name="Finn R."/>
            <person name="Kale V."/>
            <person name="Holt S."/>
            <person name="Cochrane G."/>
            <person name="Meng A."/>
            <person name="Brown T."/>
            <person name="Cohen L."/>
        </authorList>
    </citation>
    <scope>NUCLEOTIDE SEQUENCE</scope>
    <source>
        <strain evidence="1">CCAP1064/1</strain>
    </source>
</reference>
<proteinExistence type="predicted"/>
<protein>
    <submittedName>
        <fullName evidence="1">Uncharacterized protein</fullName>
    </submittedName>
</protein>
<evidence type="ECO:0000313" key="1">
    <source>
        <dbReference type="EMBL" id="CAD8410957.1"/>
    </source>
</evidence>
<dbReference type="EMBL" id="HBEL01014788">
    <property type="protein sequence ID" value="CAD8410957.1"/>
    <property type="molecule type" value="Transcribed_RNA"/>
</dbReference>
<gene>
    <name evidence="1" type="ORF">PINE0816_LOCUS7080</name>
</gene>
<accession>A0A7S0GBZ1</accession>
<organism evidence="1">
    <name type="scientific">Proboscia inermis</name>
    <dbReference type="NCBI Taxonomy" id="420281"/>
    <lineage>
        <taxon>Eukaryota</taxon>
        <taxon>Sar</taxon>
        <taxon>Stramenopiles</taxon>
        <taxon>Ochrophyta</taxon>
        <taxon>Bacillariophyta</taxon>
        <taxon>Coscinodiscophyceae</taxon>
        <taxon>Rhizosoleniophycidae</taxon>
        <taxon>Rhizosoleniales</taxon>
        <taxon>Rhizosoleniaceae</taxon>
        <taxon>Proboscia</taxon>
    </lineage>
</organism>
<sequence>MMLMARTTSVAARTLVQARPQTQQKRTFIKWMVNYPDKVMEMKKLQQKGGTMVGQDNPTWLKQPQDKLTSAACLLLTSWGMWQIFTGHWNMAHGINKMDD</sequence>
<name>A0A7S0GBZ1_9STRA</name>
<dbReference type="AlphaFoldDB" id="A0A7S0GBZ1"/>